<dbReference type="Gene3D" id="3.50.50.60">
    <property type="entry name" value="FAD/NAD(P)-binding domain"/>
    <property type="match status" value="1"/>
</dbReference>
<dbReference type="InterPro" id="IPR002937">
    <property type="entry name" value="Amino_oxidase"/>
</dbReference>
<dbReference type="PANTHER" id="PTHR16128:SF5">
    <property type="entry name" value="FAD_NAD(P)-BINDING OXIDOREDUCTASE FAMILY PROTEIN"/>
    <property type="match status" value="1"/>
</dbReference>
<dbReference type="GeneID" id="73044435"/>
<dbReference type="PANTHER" id="PTHR16128">
    <property type="entry name" value="FAD/NAD(P)-BINDING OXIDOREDUCTASE FAMILY PROTEIN"/>
    <property type="match status" value="1"/>
</dbReference>
<accession>A0ABD5Q2Y6</accession>
<evidence type="ECO:0000313" key="3">
    <source>
        <dbReference type="Proteomes" id="UP001595945"/>
    </source>
</evidence>
<gene>
    <name evidence="2" type="ORF">ACFO9K_11400</name>
</gene>
<dbReference type="Proteomes" id="UP001595945">
    <property type="component" value="Unassembled WGS sequence"/>
</dbReference>
<feature type="domain" description="Amine oxidase" evidence="1">
    <location>
        <begin position="99"/>
        <end position="344"/>
    </location>
</feature>
<dbReference type="AlphaFoldDB" id="A0ABD5Q2Y6"/>
<keyword evidence="3" id="KW-1185">Reference proteome</keyword>
<dbReference type="InterPro" id="IPR036188">
    <property type="entry name" value="FAD/NAD-bd_sf"/>
</dbReference>
<dbReference type="EMBL" id="JBHSHT010000001">
    <property type="protein sequence ID" value="MFC4824864.1"/>
    <property type="molecule type" value="Genomic_DNA"/>
</dbReference>
<proteinExistence type="predicted"/>
<name>A0ABD5Q2Y6_9EURY</name>
<dbReference type="Gene3D" id="3.90.660.10">
    <property type="match status" value="1"/>
</dbReference>
<dbReference type="PRINTS" id="PR00419">
    <property type="entry name" value="ADXRDTASE"/>
</dbReference>
<sequence>MTRIAVVGAGVAGLGVAYALRETDAEVTVFERRESVGGRAATRRRDDCVYDVGANYCKDDDERVTGLLAGELADGLVETEGPVWTFDADGEISEGRGDDAPKWTYREGLAALGDRLREASGATVRTGTEVAALARESAATGSESDGWRVETDSGDELAADGLVLTPPAPTTAYLLDRADWNDPLRGDLVDAAADVPYRTLLSVALHYPYRADLPYYALVNADKDHDLGWVSREECKPGHVPGGESLLVVQPSPEWSRNRYDDADDEIAVAAADRVAELLDDPDRYQFDWADVVRWRDALPDSGADRATLDRGADADLFFAGDWVVGEGRVHAALRSGLETGERIAETL</sequence>
<dbReference type="RefSeq" id="WP_254269420.1">
    <property type="nucleotide sequence ID" value="NZ_CP100400.1"/>
</dbReference>
<evidence type="ECO:0000313" key="2">
    <source>
        <dbReference type="EMBL" id="MFC4824864.1"/>
    </source>
</evidence>
<protein>
    <submittedName>
        <fullName evidence="2">NAD(P)/FAD-dependent oxidoreductase</fullName>
    </submittedName>
</protein>
<reference evidence="2 3" key="1">
    <citation type="journal article" date="2019" name="Int. J. Syst. Evol. Microbiol.">
        <title>The Global Catalogue of Microorganisms (GCM) 10K type strain sequencing project: providing services to taxonomists for standard genome sequencing and annotation.</title>
        <authorList>
            <consortium name="The Broad Institute Genomics Platform"/>
            <consortium name="The Broad Institute Genome Sequencing Center for Infectious Disease"/>
            <person name="Wu L."/>
            <person name="Ma J."/>
        </authorList>
    </citation>
    <scope>NUCLEOTIDE SEQUENCE [LARGE SCALE GENOMIC DNA]</scope>
    <source>
        <strain evidence="2 3">XZYJ18</strain>
    </source>
</reference>
<comment type="caution">
    <text evidence="2">The sequence shown here is derived from an EMBL/GenBank/DDBJ whole genome shotgun (WGS) entry which is preliminary data.</text>
</comment>
<evidence type="ECO:0000259" key="1">
    <source>
        <dbReference type="Pfam" id="PF01593"/>
    </source>
</evidence>
<dbReference type="Pfam" id="PF13450">
    <property type="entry name" value="NAD_binding_8"/>
    <property type="match status" value="1"/>
</dbReference>
<dbReference type="SUPFAM" id="SSF51905">
    <property type="entry name" value="FAD/NAD(P)-binding domain"/>
    <property type="match status" value="1"/>
</dbReference>
<organism evidence="2 3">
    <name type="scientific">Halorussus aquaticus</name>
    <dbReference type="NCBI Taxonomy" id="2953748"/>
    <lineage>
        <taxon>Archaea</taxon>
        <taxon>Methanobacteriati</taxon>
        <taxon>Methanobacteriota</taxon>
        <taxon>Stenosarchaea group</taxon>
        <taxon>Halobacteria</taxon>
        <taxon>Halobacteriales</taxon>
        <taxon>Haladaptataceae</taxon>
        <taxon>Halorussus</taxon>
    </lineage>
</organism>
<dbReference type="Pfam" id="PF01593">
    <property type="entry name" value="Amino_oxidase"/>
    <property type="match status" value="1"/>
</dbReference>